<comment type="similarity">
    <text evidence="1">Belongs to the beta-catenin family.</text>
</comment>
<dbReference type="PANTHER" id="PTHR47249:SF1">
    <property type="entry name" value="VACUOLAR PROTEIN 8"/>
    <property type="match status" value="1"/>
</dbReference>
<gene>
    <name evidence="4" type="ORF">DBRI00130_LOCUS7444</name>
</gene>
<name>A0A7S4QSU0_9STRA</name>
<sequence length="477" mass="52331">MMLKAKNTEASVHALNNEKELDCTPNQHGNTTNGANEESNYEGTAEELRDNEDMPVSQASRHLDISTDEVSSFTSNVPSTREPRPVQFHNPYPLPQAPPPPRSPEEIIKDNAKPEKDLRTKWTQPKQELQEVLLAAKGSSLARRSNACGALKVLASKKKKQYTLAHTVGLLDSLVFAANESPPSAEADVAVDARTRAVTAIMYLSDPKENRVTVFEHPGLAATLVKVIEDDIGEARLHACSALAMLAKTASNRTGMMKVEGLTKALSAAVRGRCDADGFLHPSILDEVEHNHIKLSSSTKVVSPPRDKHSYNIKNDRKIQYDKFLSLARLNACAALSHLSKYCPVSAELCQNGVVLDNILAVCIEFESPIHTRCIEILCNFTRFQANNSGLSHNNKVVDTLLQAGKSKLSEDRKWAIRAMQNLTSEPSSKVILATSNLLTVLSISAMRKEYDEQHAAVAALMNLATEPGTLRKMRLV</sequence>
<reference evidence="4" key="1">
    <citation type="submission" date="2021-01" db="EMBL/GenBank/DDBJ databases">
        <authorList>
            <person name="Corre E."/>
            <person name="Pelletier E."/>
            <person name="Niang G."/>
            <person name="Scheremetjew M."/>
            <person name="Finn R."/>
            <person name="Kale V."/>
            <person name="Holt S."/>
            <person name="Cochrane G."/>
            <person name="Meng A."/>
            <person name="Brown T."/>
            <person name="Cohen L."/>
        </authorList>
    </citation>
    <scope>NUCLEOTIDE SEQUENCE</scope>
    <source>
        <strain evidence="4">GSO104</strain>
    </source>
</reference>
<feature type="compositionally biased region" description="Pro residues" evidence="3">
    <location>
        <begin position="92"/>
        <end position="102"/>
    </location>
</feature>
<dbReference type="PANTHER" id="PTHR47249">
    <property type="entry name" value="VACUOLAR PROTEIN 8"/>
    <property type="match status" value="1"/>
</dbReference>
<dbReference type="EMBL" id="HBNS01009234">
    <property type="protein sequence ID" value="CAE4592961.1"/>
    <property type="molecule type" value="Transcribed_RNA"/>
</dbReference>
<evidence type="ECO:0000256" key="3">
    <source>
        <dbReference type="SAM" id="MobiDB-lite"/>
    </source>
</evidence>
<evidence type="ECO:0000313" key="4">
    <source>
        <dbReference type="EMBL" id="CAE4592961.1"/>
    </source>
</evidence>
<dbReference type="GO" id="GO:0071562">
    <property type="term" value="P:nucleus-vacuole junction assembly"/>
    <property type="evidence" value="ECO:0007669"/>
    <property type="project" value="InterPro"/>
</dbReference>
<feature type="compositionally biased region" description="Polar residues" evidence="3">
    <location>
        <begin position="24"/>
        <end position="42"/>
    </location>
</feature>
<dbReference type="SUPFAM" id="SSF48371">
    <property type="entry name" value="ARM repeat"/>
    <property type="match status" value="1"/>
</dbReference>
<dbReference type="InterPro" id="IPR016024">
    <property type="entry name" value="ARM-type_fold"/>
</dbReference>
<dbReference type="InterPro" id="IPR045156">
    <property type="entry name" value="Vac8"/>
</dbReference>
<evidence type="ECO:0008006" key="5">
    <source>
        <dbReference type="Google" id="ProtNLM"/>
    </source>
</evidence>
<organism evidence="4">
    <name type="scientific">Ditylum brightwellii</name>
    <dbReference type="NCBI Taxonomy" id="49249"/>
    <lineage>
        <taxon>Eukaryota</taxon>
        <taxon>Sar</taxon>
        <taxon>Stramenopiles</taxon>
        <taxon>Ochrophyta</taxon>
        <taxon>Bacillariophyta</taxon>
        <taxon>Mediophyceae</taxon>
        <taxon>Lithodesmiophycidae</taxon>
        <taxon>Lithodesmiales</taxon>
        <taxon>Lithodesmiaceae</taxon>
        <taxon>Ditylum</taxon>
    </lineage>
</organism>
<protein>
    <recommendedName>
        <fullName evidence="5">Armadillo repeat-containing protein 8</fullName>
    </recommendedName>
</protein>
<accession>A0A7S4QSU0</accession>
<dbReference type="Gene3D" id="1.25.10.10">
    <property type="entry name" value="Leucine-rich Repeat Variant"/>
    <property type="match status" value="2"/>
</dbReference>
<keyword evidence="2" id="KW-0677">Repeat</keyword>
<dbReference type="InterPro" id="IPR011989">
    <property type="entry name" value="ARM-like"/>
</dbReference>
<proteinExistence type="inferred from homology"/>
<dbReference type="AlphaFoldDB" id="A0A7S4QSU0"/>
<evidence type="ECO:0000256" key="2">
    <source>
        <dbReference type="ARBA" id="ARBA00022737"/>
    </source>
</evidence>
<feature type="region of interest" description="Disordered" evidence="3">
    <location>
        <begin position="1"/>
        <end position="108"/>
    </location>
</feature>
<evidence type="ECO:0000256" key="1">
    <source>
        <dbReference type="ARBA" id="ARBA00005462"/>
    </source>
</evidence>
<feature type="compositionally biased region" description="Polar residues" evidence="3">
    <location>
        <begin position="68"/>
        <end position="79"/>
    </location>
</feature>
<dbReference type="GO" id="GO:0043495">
    <property type="term" value="F:protein-membrane adaptor activity"/>
    <property type="evidence" value="ECO:0007669"/>
    <property type="project" value="InterPro"/>
</dbReference>